<gene>
    <name evidence="2" type="ORF">OHU69_06365</name>
</gene>
<evidence type="ECO:0000256" key="1">
    <source>
        <dbReference type="SAM" id="Phobius"/>
    </source>
</evidence>
<sequence>MTGAGTMRRWIKVAAAAVLGLGGYIAEPYARPQLVGANVGWRIAHAVPARRLKYTLVGTLLALAPYLAFHS</sequence>
<name>A0AAU1TZZ0_9ACTN</name>
<keyword evidence="1" id="KW-1133">Transmembrane helix</keyword>
<keyword evidence="1" id="KW-0472">Membrane</keyword>
<protein>
    <submittedName>
        <fullName evidence="2">Uncharacterized protein</fullName>
    </submittedName>
</protein>
<reference evidence="2" key="1">
    <citation type="submission" date="2022-10" db="EMBL/GenBank/DDBJ databases">
        <title>The complete genomes of actinobacterial strains from the NBC collection.</title>
        <authorList>
            <person name="Joergensen T.S."/>
            <person name="Alvarez Arevalo M."/>
            <person name="Sterndorff E.B."/>
            <person name="Faurdal D."/>
            <person name="Vuksanovic O."/>
            <person name="Mourched A.-S."/>
            <person name="Charusanti P."/>
            <person name="Shaw S."/>
            <person name="Blin K."/>
            <person name="Weber T."/>
        </authorList>
    </citation>
    <scope>NUCLEOTIDE SEQUENCE</scope>
    <source>
        <strain evidence="2">NBC_00119</strain>
    </source>
</reference>
<keyword evidence="1" id="KW-0812">Transmembrane</keyword>
<evidence type="ECO:0000313" key="2">
    <source>
        <dbReference type="EMBL" id="WTS10724.1"/>
    </source>
</evidence>
<organism evidence="2">
    <name type="scientific">Streptomyces sp. NBC_00119</name>
    <dbReference type="NCBI Taxonomy" id="2975659"/>
    <lineage>
        <taxon>Bacteria</taxon>
        <taxon>Bacillati</taxon>
        <taxon>Actinomycetota</taxon>
        <taxon>Actinomycetes</taxon>
        <taxon>Kitasatosporales</taxon>
        <taxon>Streptomycetaceae</taxon>
        <taxon>Streptomyces</taxon>
    </lineage>
</organism>
<proteinExistence type="predicted"/>
<accession>A0AAU1TZZ0</accession>
<dbReference type="AlphaFoldDB" id="A0AAU1TZZ0"/>
<dbReference type="EMBL" id="CP108195">
    <property type="protein sequence ID" value="WTS10724.1"/>
    <property type="molecule type" value="Genomic_DNA"/>
</dbReference>
<feature type="transmembrane region" description="Helical" evidence="1">
    <location>
        <begin position="52"/>
        <end position="69"/>
    </location>
</feature>